<feature type="repeat" description="TPR" evidence="3">
    <location>
        <begin position="131"/>
        <end position="164"/>
    </location>
</feature>
<protein>
    <recommendedName>
        <fullName evidence="4">Rhodanese domain-containing protein</fullName>
    </recommendedName>
</protein>
<evidence type="ECO:0000313" key="6">
    <source>
        <dbReference type="Proteomes" id="UP001346149"/>
    </source>
</evidence>
<evidence type="ECO:0000256" key="3">
    <source>
        <dbReference type="PROSITE-ProRule" id="PRU00339"/>
    </source>
</evidence>
<dbReference type="SMART" id="SM00028">
    <property type="entry name" value="TPR"/>
    <property type="match status" value="5"/>
</dbReference>
<evidence type="ECO:0000256" key="1">
    <source>
        <dbReference type="ARBA" id="ARBA00022737"/>
    </source>
</evidence>
<dbReference type="InterPro" id="IPR019734">
    <property type="entry name" value="TPR_rpt"/>
</dbReference>
<keyword evidence="2 3" id="KW-0802">TPR repeat</keyword>
<dbReference type="PANTHER" id="PTHR15704">
    <property type="entry name" value="SUPERKILLER 3 PROTEIN-RELATED"/>
    <property type="match status" value="1"/>
</dbReference>
<accession>A0AAN7RFJ2</accession>
<dbReference type="InterPro" id="IPR039226">
    <property type="entry name" value="Ski3/TTC37"/>
</dbReference>
<dbReference type="Proteomes" id="UP001346149">
    <property type="component" value="Unassembled WGS sequence"/>
</dbReference>
<keyword evidence="6" id="KW-1185">Reference proteome</keyword>
<dbReference type="PROSITE" id="PS50206">
    <property type="entry name" value="RHODANESE_3"/>
    <property type="match status" value="1"/>
</dbReference>
<gene>
    <name evidence="5" type="ORF">SAY86_004331</name>
</gene>
<name>A0AAN7RFJ2_TRANT</name>
<sequence length="1251" mass="138326">MLKSRTGKIASAIYPEGESGGGWDVLDGRHSRSEVPQRSGWFPFSVGVSVSESEIEASCLGSAFMDDEEAGAAALLKQLQDSVDAHPDDPSLHFDLGVYLWERGCEGYESDAKERAAEHFVISARLNPQNAAAFRYLGHYYGGTRDSQRAIKCYLRAVTLNSDDQEAGEALCNLLDEEGKESLEVAICREASEKSPRASWAFRRLGYLQVHQKKWSEAVPSLQSAIRGYPTCADLWEALGLAYQRLGMYTAAIKSYGRAIELEDDRVFARVESGNTFMMLGSFRKAIEQFEKALSISPQSLSANYGLASALYGLSKECINTGAFKWGASLLEDACNIMKMCTRLAGNLSSMWKLLADIQILYAICFPWIAEEPALQLDASDFDKSIFSWNETRKSAARSARISYQKALHLTPWHANIYMDIAICSDLISSLPSSSSHYELTSWQLPEKMALGALLLECDNYELWVALGCLSDHDALKQHCLIRALQLDASLAGAWAHLGKLYRGFNKQLARQAFDIARSIDPSLSLPWAGMSADSLTGEVAPDEAFESCLRAVQILPLAEFQVGLTKLALLSGYSTSSQVLGAICQAVQRAPYYPESHNLKGLIFEARHDYQSAAASYRVARHAICRLSGALPQTCLTDVTVNLARSLCKAGNSVDAVRECNCLTKEGELDVEGLHIYAYSLWKLGSNELALSTAKNLAAKIPQMEKSVMAASVSFICRLVYDISGLETAVNSIQKMPKHFFESANVSFVLSGINVLDENGRLNQIISMSRRFLTSLTEIAEMHHLIALSKLIKNSSKFGLGYSSGIQHLQKALHMYPNSYLLRQCLGHLLLLSNGWNDSHLSTRCCIISCPDFSCEGLKSAWEILGAGAIACYAVGNSTPKFSFPTCTDQCLSKTQAVQQLQKSLHQEPWNRKALFLLVLNLLQRAREEKFPPQLCASIRRLISIALSIKSYPEADKSGVYQRFLLVLCAAEMSFVGGNQVECIKHATEASEFLLPNNYLFFAHLQLSRAFALEGDVEKFQREFLRCLELGTDFPIGWISLKLMQLLYSAINDSSILDLSFDGCLKKKEGTHKMWAAVSALLEGLVSLQSSDFTSAEQLLERACCTMDSESCSLLCYAIACIHLAKQGNGQQFVSHAISSLRKVQKTAVVPLPIVSTLLAQTEGSLSPEKWEQKLGLEWFTWSPDMRPAELFFQMHLLAEHSKAGNTSASAVVSCQSPQKWVSRAIHTDPTSARYWKILQKYARPTAILQ</sequence>
<evidence type="ECO:0000256" key="2">
    <source>
        <dbReference type="ARBA" id="ARBA00022803"/>
    </source>
</evidence>
<comment type="caution">
    <text evidence="5">The sequence shown here is derived from an EMBL/GenBank/DDBJ whole genome shotgun (WGS) entry which is preliminary data.</text>
</comment>
<dbReference type="PROSITE" id="PS50005">
    <property type="entry name" value="TPR"/>
    <property type="match status" value="3"/>
</dbReference>
<dbReference type="Gene3D" id="1.25.40.10">
    <property type="entry name" value="Tetratricopeptide repeat domain"/>
    <property type="match status" value="4"/>
</dbReference>
<dbReference type="Pfam" id="PF13432">
    <property type="entry name" value="TPR_16"/>
    <property type="match status" value="1"/>
</dbReference>
<dbReference type="GO" id="GO:0055087">
    <property type="term" value="C:Ski complex"/>
    <property type="evidence" value="ECO:0007669"/>
    <property type="project" value="InterPro"/>
</dbReference>
<reference evidence="5 6" key="1">
    <citation type="journal article" date="2023" name="Hortic Res">
        <title>Pangenome of water caltrop reveals structural variations and asymmetric subgenome divergence after allopolyploidization.</title>
        <authorList>
            <person name="Zhang X."/>
            <person name="Chen Y."/>
            <person name="Wang L."/>
            <person name="Yuan Y."/>
            <person name="Fang M."/>
            <person name="Shi L."/>
            <person name="Lu R."/>
            <person name="Comes H.P."/>
            <person name="Ma Y."/>
            <person name="Chen Y."/>
            <person name="Huang G."/>
            <person name="Zhou Y."/>
            <person name="Zheng Z."/>
            <person name="Qiu Y."/>
        </authorList>
    </citation>
    <scope>NUCLEOTIDE SEQUENCE [LARGE SCALE GENOMIC DNA]</scope>
    <source>
        <strain evidence="5">F231</strain>
    </source>
</reference>
<dbReference type="Pfam" id="PF13181">
    <property type="entry name" value="TPR_8"/>
    <property type="match status" value="2"/>
</dbReference>
<dbReference type="GO" id="GO:0006401">
    <property type="term" value="P:RNA catabolic process"/>
    <property type="evidence" value="ECO:0007669"/>
    <property type="project" value="InterPro"/>
</dbReference>
<dbReference type="PANTHER" id="PTHR15704:SF7">
    <property type="entry name" value="SUPERKILLER COMPLEX PROTEIN 3"/>
    <property type="match status" value="1"/>
</dbReference>
<feature type="repeat" description="TPR" evidence="3">
    <location>
        <begin position="267"/>
        <end position="300"/>
    </location>
</feature>
<dbReference type="EMBL" id="JAXQNO010000001">
    <property type="protein sequence ID" value="KAK4804514.1"/>
    <property type="molecule type" value="Genomic_DNA"/>
</dbReference>
<dbReference type="AlphaFoldDB" id="A0AAN7RFJ2"/>
<evidence type="ECO:0000259" key="4">
    <source>
        <dbReference type="PROSITE" id="PS50206"/>
    </source>
</evidence>
<feature type="repeat" description="TPR" evidence="3">
    <location>
        <begin position="233"/>
        <end position="266"/>
    </location>
</feature>
<dbReference type="InterPro" id="IPR011990">
    <property type="entry name" value="TPR-like_helical_dom_sf"/>
</dbReference>
<proteinExistence type="predicted"/>
<dbReference type="SUPFAM" id="SSF48452">
    <property type="entry name" value="TPR-like"/>
    <property type="match status" value="3"/>
</dbReference>
<feature type="domain" description="Rhodanese" evidence="4">
    <location>
        <begin position="169"/>
        <end position="224"/>
    </location>
</feature>
<evidence type="ECO:0000313" key="5">
    <source>
        <dbReference type="EMBL" id="KAK4804514.1"/>
    </source>
</evidence>
<organism evidence="5 6">
    <name type="scientific">Trapa natans</name>
    <name type="common">Water chestnut</name>
    <dbReference type="NCBI Taxonomy" id="22666"/>
    <lineage>
        <taxon>Eukaryota</taxon>
        <taxon>Viridiplantae</taxon>
        <taxon>Streptophyta</taxon>
        <taxon>Embryophyta</taxon>
        <taxon>Tracheophyta</taxon>
        <taxon>Spermatophyta</taxon>
        <taxon>Magnoliopsida</taxon>
        <taxon>eudicotyledons</taxon>
        <taxon>Gunneridae</taxon>
        <taxon>Pentapetalae</taxon>
        <taxon>rosids</taxon>
        <taxon>malvids</taxon>
        <taxon>Myrtales</taxon>
        <taxon>Lythraceae</taxon>
        <taxon>Trapa</taxon>
    </lineage>
</organism>
<keyword evidence="1" id="KW-0677">Repeat</keyword>
<dbReference type="InterPro" id="IPR001763">
    <property type="entry name" value="Rhodanese-like_dom"/>
</dbReference>